<feature type="compositionally biased region" description="Polar residues" evidence="1">
    <location>
        <begin position="16"/>
        <end position="26"/>
    </location>
</feature>
<dbReference type="Proteomes" id="UP001341840">
    <property type="component" value="Unassembled WGS sequence"/>
</dbReference>
<comment type="caution">
    <text evidence="2">The sequence shown here is derived from an EMBL/GenBank/DDBJ whole genome shotgun (WGS) entry which is preliminary data.</text>
</comment>
<protein>
    <submittedName>
        <fullName evidence="2">Uncharacterized protein</fullName>
    </submittedName>
</protein>
<evidence type="ECO:0000256" key="1">
    <source>
        <dbReference type="SAM" id="MobiDB-lite"/>
    </source>
</evidence>
<evidence type="ECO:0000313" key="2">
    <source>
        <dbReference type="EMBL" id="MED6212920.1"/>
    </source>
</evidence>
<keyword evidence="3" id="KW-1185">Reference proteome</keyword>
<name>A0ABU6YR85_9FABA</name>
<gene>
    <name evidence="2" type="ORF">PIB30_088114</name>
</gene>
<feature type="compositionally biased region" description="Basic and acidic residues" evidence="1">
    <location>
        <begin position="82"/>
        <end position="102"/>
    </location>
</feature>
<feature type="region of interest" description="Disordered" evidence="1">
    <location>
        <begin position="1"/>
        <end position="61"/>
    </location>
</feature>
<accession>A0ABU6YR85</accession>
<sequence length="180" mass="19396">MARTKSNPLAKEKTKSIQTAPTSLAKASNFAISRKSAAPTSSARCSSRKHTYADTSAKETLNLSNSRRSQWIAALHHAKNQASEEHEVIAVSSDSEHEKDRNLEADAEGALLAAEGGAEEILPKNDVYDALWAMLDAESENEVEEIPGQWDLDSVLNNWGKIELNMGPAGNDQGAPPATN</sequence>
<dbReference type="EMBL" id="JASCZI010243239">
    <property type="protein sequence ID" value="MED6212920.1"/>
    <property type="molecule type" value="Genomic_DNA"/>
</dbReference>
<feature type="region of interest" description="Disordered" evidence="1">
    <location>
        <begin position="77"/>
        <end position="102"/>
    </location>
</feature>
<proteinExistence type="predicted"/>
<evidence type="ECO:0000313" key="3">
    <source>
        <dbReference type="Proteomes" id="UP001341840"/>
    </source>
</evidence>
<reference evidence="2 3" key="1">
    <citation type="journal article" date="2023" name="Plants (Basel)">
        <title>Bridging the Gap: Combining Genomics and Transcriptomics Approaches to Understand Stylosanthes scabra, an Orphan Legume from the Brazilian Caatinga.</title>
        <authorList>
            <person name="Ferreira-Neto J.R.C."/>
            <person name="da Silva M.D."/>
            <person name="Binneck E."/>
            <person name="de Melo N.F."/>
            <person name="da Silva R.H."/>
            <person name="de Melo A.L.T.M."/>
            <person name="Pandolfi V."/>
            <person name="Bustamante F.O."/>
            <person name="Brasileiro-Vidal A.C."/>
            <person name="Benko-Iseppon A.M."/>
        </authorList>
    </citation>
    <scope>NUCLEOTIDE SEQUENCE [LARGE SCALE GENOMIC DNA]</scope>
    <source>
        <tissue evidence="2">Leaves</tissue>
    </source>
</reference>
<organism evidence="2 3">
    <name type="scientific">Stylosanthes scabra</name>
    <dbReference type="NCBI Taxonomy" id="79078"/>
    <lineage>
        <taxon>Eukaryota</taxon>
        <taxon>Viridiplantae</taxon>
        <taxon>Streptophyta</taxon>
        <taxon>Embryophyta</taxon>
        <taxon>Tracheophyta</taxon>
        <taxon>Spermatophyta</taxon>
        <taxon>Magnoliopsida</taxon>
        <taxon>eudicotyledons</taxon>
        <taxon>Gunneridae</taxon>
        <taxon>Pentapetalae</taxon>
        <taxon>rosids</taxon>
        <taxon>fabids</taxon>
        <taxon>Fabales</taxon>
        <taxon>Fabaceae</taxon>
        <taxon>Papilionoideae</taxon>
        <taxon>50 kb inversion clade</taxon>
        <taxon>dalbergioids sensu lato</taxon>
        <taxon>Dalbergieae</taxon>
        <taxon>Pterocarpus clade</taxon>
        <taxon>Stylosanthes</taxon>
    </lineage>
</organism>